<dbReference type="InterPro" id="IPR029759">
    <property type="entry name" value="GPX_AS"/>
</dbReference>
<dbReference type="SUPFAM" id="SSF52833">
    <property type="entry name" value="Thioredoxin-like"/>
    <property type="match status" value="1"/>
</dbReference>
<dbReference type="PROSITE" id="PS51352">
    <property type="entry name" value="THIOREDOXIN_2"/>
    <property type="match status" value="1"/>
</dbReference>
<dbReference type="PRINTS" id="PR01011">
    <property type="entry name" value="GLUTPROXDASE"/>
</dbReference>
<dbReference type="PROSITE" id="PS00763">
    <property type="entry name" value="GLUTATHIONE_PEROXID_2"/>
    <property type="match status" value="1"/>
</dbReference>
<dbReference type="RefSeq" id="WP_124564580.1">
    <property type="nucleotide sequence ID" value="NZ_JARRRY010000001.1"/>
</dbReference>
<dbReference type="PROSITE" id="PS51355">
    <property type="entry name" value="GLUTATHIONE_PEROXID_3"/>
    <property type="match status" value="1"/>
</dbReference>
<dbReference type="InterPro" id="IPR000889">
    <property type="entry name" value="Glutathione_peroxidase"/>
</dbReference>
<dbReference type="InterPro" id="IPR036249">
    <property type="entry name" value="Thioredoxin-like_sf"/>
</dbReference>
<keyword evidence="2 4" id="KW-0575">Peroxidase</keyword>
<evidence type="ECO:0000256" key="3">
    <source>
        <dbReference type="ARBA" id="ARBA00023002"/>
    </source>
</evidence>
<dbReference type="Pfam" id="PF00255">
    <property type="entry name" value="GSHPx"/>
    <property type="match status" value="1"/>
</dbReference>
<evidence type="ECO:0000259" key="5">
    <source>
        <dbReference type="PROSITE" id="PS51352"/>
    </source>
</evidence>
<evidence type="ECO:0000313" key="7">
    <source>
        <dbReference type="Proteomes" id="UP001218246"/>
    </source>
</evidence>
<proteinExistence type="inferred from homology"/>
<sequence>MSVYQFEVKTITGETKTLQDYAGKVLLIVNVASKCGFTPQYKGLQALYEQYKEQGFEVLGFPCNQFMAQEPGDEAEIASFCELNYGVTFPMFAKVDVNGDHAHPLFKYLCEQAPGMLGLKAVKWNFTKFLVDRDGNVIERFAPQTAPEDLKSAIEKHL</sequence>
<dbReference type="InterPro" id="IPR029760">
    <property type="entry name" value="GPX_CS"/>
</dbReference>
<comment type="similarity">
    <text evidence="1 4">Belongs to the glutathione peroxidase family.</text>
</comment>
<evidence type="ECO:0000256" key="1">
    <source>
        <dbReference type="ARBA" id="ARBA00006926"/>
    </source>
</evidence>
<dbReference type="CDD" id="cd00340">
    <property type="entry name" value="GSH_Peroxidase"/>
    <property type="match status" value="1"/>
</dbReference>
<dbReference type="Proteomes" id="UP001218246">
    <property type="component" value="Unassembled WGS sequence"/>
</dbReference>
<dbReference type="PANTHER" id="PTHR11592">
    <property type="entry name" value="GLUTATHIONE PEROXIDASE"/>
    <property type="match status" value="1"/>
</dbReference>
<dbReference type="PROSITE" id="PS00460">
    <property type="entry name" value="GLUTATHIONE_PEROXID_1"/>
    <property type="match status" value="1"/>
</dbReference>
<dbReference type="GO" id="GO:0004601">
    <property type="term" value="F:peroxidase activity"/>
    <property type="evidence" value="ECO:0007669"/>
    <property type="project" value="UniProtKB-KW"/>
</dbReference>
<accession>A0ABT6H1B9</accession>
<evidence type="ECO:0000313" key="6">
    <source>
        <dbReference type="EMBL" id="MDG5752964.1"/>
    </source>
</evidence>
<dbReference type="EMBL" id="JARULN010000001">
    <property type="protein sequence ID" value="MDG5752964.1"/>
    <property type="molecule type" value="Genomic_DNA"/>
</dbReference>
<dbReference type="Gene3D" id="3.40.30.10">
    <property type="entry name" value="Glutaredoxin"/>
    <property type="match status" value="1"/>
</dbReference>
<name>A0ABT6H1B9_9BACI</name>
<evidence type="ECO:0000256" key="2">
    <source>
        <dbReference type="ARBA" id="ARBA00022559"/>
    </source>
</evidence>
<gene>
    <name evidence="6" type="ORF">P6P90_02985</name>
</gene>
<dbReference type="PANTHER" id="PTHR11592:SF78">
    <property type="entry name" value="GLUTATHIONE PEROXIDASE"/>
    <property type="match status" value="1"/>
</dbReference>
<evidence type="ECO:0000256" key="4">
    <source>
        <dbReference type="RuleBase" id="RU000499"/>
    </source>
</evidence>
<reference evidence="6 7" key="1">
    <citation type="submission" date="2023-04" db="EMBL/GenBank/DDBJ databases">
        <title>Ectobacillus antri isolated from activated sludge.</title>
        <authorList>
            <person name="Yan P."/>
            <person name="Liu X."/>
        </authorList>
    </citation>
    <scope>NUCLEOTIDE SEQUENCE [LARGE SCALE GENOMIC DNA]</scope>
    <source>
        <strain evidence="6 7">C18H</strain>
    </source>
</reference>
<keyword evidence="7" id="KW-1185">Reference proteome</keyword>
<protein>
    <recommendedName>
        <fullName evidence="4">Glutathione peroxidase</fullName>
    </recommendedName>
</protein>
<organism evidence="6 7">
    <name type="scientific">Ectobacillus antri</name>
    <dbReference type="NCBI Taxonomy" id="2486280"/>
    <lineage>
        <taxon>Bacteria</taxon>
        <taxon>Bacillati</taxon>
        <taxon>Bacillota</taxon>
        <taxon>Bacilli</taxon>
        <taxon>Bacillales</taxon>
        <taxon>Bacillaceae</taxon>
        <taxon>Ectobacillus</taxon>
    </lineage>
</organism>
<dbReference type="InterPro" id="IPR013766">
    <property type="entry name" value="Thioredoxin_domain"/>
</dbReference>
<feature type="domain" description="Thioredoxin" evidence="5">
    <location>
        <begin position="1"/>
        <end position="158"/>
    </location>
</feature>
<keyword evidence="3 4" id="KW-0560">Oxidoreductase</keyword>
<dbReference type="PIRSF" id="PIRSF000303">
    <property type="entry name" value="Glutathion_perox"/>
    <property type="match status" value="1"/>
</dbReference>
<comment type="caution">
    <text evidence="6">The sequence shown here is derived from an EMBL/GenBank/DDBJ whole genome shotgun (WGS) entry which is preliminary data.</text>
</comment>